<dbReference type="Proteomes" id="UP001268610">
    <property type="component" value="Unassembled WGS sequence"/>
</dbReference>
<comment type="caution">
    <text evidence="1">The sequence shown here is derived from an EMBL/GenBank/DDBJ whole genome shotgun (WGS) entry which is preliminary data.</text>
</comment>
<proteinExistence type="predicted"/>
<reference evidence="1" key="1">
    <citation type="submission" date="2023-04" db="EMBL/GenBank/DDBJ databases">
        <title>Genomic characterization of faba bean (Vicia faba) microsymbionts in Mexican soils.</title>
        <authorList>
            <person name="Rivera Orduna F.N."/>
            <person name="Guevara-Luna J."/>
            <person name="Yan J."/>
            <person name="Arroyo-Herrera I."/>
            <person name="Li Y."/>
            <person name="Vasquez-Murrieta M.S."/>
            <person name="Wang E.T."/>
        </authorList>
    </citation>
    <scope>NUCLEOTIDE SEQUENCE</scope>
    <source>
        <strain evidence="1">CH26</strain>
    </source>
</reference>
<organism evidence="1 2">
    <name type="scientific">Rhizobium hidalgonense</name>
    <dbReference type="NCBI Taxonomy" id="1538159"/>
    <lineage>
        <taxon>Bacteria</taxon>
        <taxon>Pseudomonadati</taxon>
        <taxon>Pseudomonadota</taxon>
        <taxon>Alphaproteobacteria</taxon>
        <taxon>Hyphomicrobiales</taxon>
        <taxon>Rhizobiaceae</taxon>
        <taxon>Rhizobium/Agrobacterium group</taxon>
        <taxon>Rhizobium</taxon>
    </lineage>
</organism>
<evidence type="ECO:0000313" key="1">
    <source>
        <dbReference type="EMBL" id="MDR9776559.1"/>
    </source>
</evidence>
<evidence type="ECO:0000313" key="2">
    <source>
        <dbReference type="Proteomes" id="UP001268610"/>
    </source>
</evidence>
<name>A0AAJ2H036_9HYPH</name>
<dbReference type="EMBL" id="JAVLSF010000025">
    <property type="protein sequence ID" value="MDR9776559.1"/>
    <property type="molecule type" value="Genomic_DNA"/>
</dbReference>
<dbReference type="AlphaFoldDB" id="A0AAJ2H036"/>
<accession>A0AAJ2H036</accession>
<protein>
    <submittedName>
        <fullName evidence="1">Uncharacterized protein</fullName>
    </submittedName>
</protein>
<dbReference type="RefSeq" id="WP_244597412.1">
    <property type="nucleotide sequence ID" value="NZ_JAVLSD010000026.1"/>
</dbReference>
<gene>
    <name evidence="1" type="ORF">RJJ65_28690</name>
</gene>
<sequence length="48" mass="5207">MIDLNRGSRFRDAFMSVATALEGRGSALKAIAYRNATSGGGPWFFPLE</sequence>